<dbReference type="Proteomes" id="UP000017559">
    <property type="component" value="Unassembled WGS sequence"/>
</dbReference>
<reference evidence="1 2" key="1">
    <citation type="journal article" date="2014" name="BMC Genomics">
        <title>Genome and secretome analysis of the hemibiotrophic fungal pathogen, Moniliophthora roreri, which causes frosty pod rot disease of cacao: mechanisms of the biotrophic and necrotrophic phases.</title>
        <authorList>
            <person name="Meinhardt L.W."/>
            <person name="Costa G.G.L."/>
            <person name="Thomazella D.P.T."/>
            <person name="Teixeira P.J.P.L."/>
            <person name="Carazzolle M.F."/>
            <person name="Schuster S.C."/>
            <person name="Carlson J.E."/>
            <person name="Guiltinan M.J."/>
            <person name="Mieczkowski P."/>
            <person name="Farmer A."/>
            <person name="Ramaraj T."/>
            <person name="Crozier J."/>
            <person name="Davis R.E."/>
            <person name="Shao J."/>
            <person name="Melnick R.L."/>
            <person name="Pereira G.A.G."/>
            <person name="Bailey B.A."/>
        </authorList>
    </citation>
    <scope>NUCLEOTIDE SEQUENCE [LARGE SCALE GENOMIC DNA]</scope>
    <source>
        <strain evidence="1 2">MCA 2997</strain>
    </source>
</reference>
<proteinExistence type="predicted"/>
<gene>
    <name evidence="1" type="ORF">Moror_17108</name>
</gene>
<organism evidence="1 2">
    <name type="scientific">Moniliophthora roreri (strain MCA 2997)</name>
    <name type="common">Cocoa frosty pod rot fungus</name>
    <name type="synonym">Crinipellis roreri</name>
    <dbReference type="NCBI Taxonomy" id="1381753"/>
    <lineage>
        <taxon>Eukaryota</taxon>
        <taxon>Fungi</taxon>
        <taxon>Dikarya</taxon>
        <taxon>Basidiomycota</taxon>
        <taxon>Agaricomycotina</taxon>
        <taxon>Agaricomycetes</taxon>
        <taxon>Agaricomycetidae</taxon>
        <taxon>Agaricales</taxon>
        <taxon>Marasmiineae</taxon>
        <taxon>Marasmiaceae</taxon>
        <taxon>Moniliophthora</taxon>
    </lineage>
</organism>
<dbReference type="STRING" id="1381753.V2YAQ4"/>
<accession>V2YAQ4</accession>
<name>V2YAQ4_MONRO</name>
<keyword evidence="2" id="KW-1185">Reference proteome</keyword>
<evidence type="ECO:0000313" key="2">
    <source>
        <dbReference type="Proteomes" id="UP000017559"/>
    </source>
</evidence>
<dbReference type="HOGENOM" id="CLU_2347191_0_0_1"/>
<dbReference type="AlphaFoldDB" id="V2YAQ4"/>
<dbReference type="OrthoDB" id="10006285at2759"/>
<protein>
    <submittedName>
        <fullName evidence="1">Uncharacterized protein</fullName>
    </submittedName>
</protein>
<comment type="caution">
    <text evidence="1">The sequence shown here is derived from an EMBL/GenBank/DDBJ whole genome shotgun (WGS) entry which is preliminary data.</text>
</comment>
<sequence length="97" mass="10143">MTVISGKNAILATNAGIGFDIFDFGAQNVNASRNSAITIDGQTATWSNFSPKTGNFSLTDIGTAKVTEVSVNIIFRVKSVLECGTIDNNVVSVGNSK</sequence>
<dbReference type="EMBL" id="AWSO01000619">
    <property type="protein sequence ID" value="ESK88774.1"/>
    <property type="molecule type" value="Genomic_DNA"/>
</dbReference>
<evidence type="ECO:0000313" key="1">
    <source>
        <dbReference type="EMBL" id="ESK88774.1"/>
    </source>
</evidence>
<dbReference type="KEGG" id="mrr:Moror_17108"/>